<organism evidence="2 3">
    <name type="scientific">Rhizopogon vinicolor AM-OR11-026</name>
    <dbReference type="NCBI Taxonomy" id="1314800"/>
    <lineage>
        <taxon>Eukaryota</taxon>
        <taxon>Fungi</taxon>
        <taxon>Dikarya</taxon>
        <taxon>Basidiomycota</taxon>
        <taxon>Agaricomycotina</taxon>
        <taxon>Agaricomycetes</taxon>
        <taxon>Agaricomycetidae</taxon>
        <taxon>Boletales</taxon>
        <taxon>Suillineae</taxon>
        <taxon>Rhizopogonaceae</taxon>
        <taxon>Rhizopogon</taxon>
    </lineage>
</organism>
<dbReference type="PANTHER" id="PTHR48228:SF4">
    <property type="entry name" value="BLR3030 PROTEIN"/>
    <property type="match status" value="1"/>
</dbReference>
<proteinExistence type="inferred from homology"/>
<dbReference type="InterPro" id="IPR003673">
    <property type="entry name" value="CoA-Trfase_fam_III"/>
</dbReference>
<dbReference type="STRING" id="1314800.A0A1B7N7A0"/>
<evidence type="ECO:0000313" key="3">
    <source>
        <dbReference type="Proteomes" id="UP000092154"/>
    </source>
</evidence>
<dbReference type="Pfam" id="PF02515">
    <property type="entry name" value="CoA_transf_3"/>
    <property type="match status" value="1"/>
</dbReference>
<dbReference type="Gene3D" id="3.40.50.10540">
    <property type="entry name" value="Crotonobetainyl-coa:carnitine coa-transferase, domain 1"/>
    <property type="match status" value="1"/>
</dbReference>
<dbReference type="InParanoid" id="A0A1B7N7A0"/>
<dbReference type="GO" id="GO:0016740">
    <property type="term" value="F:transferase activity"/>
    <property type="evidence" value="ECO:0007669"/>
    <property type="project" value="UniProtKB-KW"/>
</dbReference>
<dbReference type="Proteomes" id="UP000092154">
    <property type="component" value="Unassembled WGS sequence"/>
</dbReference>
<accession>A0A1B7N7A0</accession>
<gene>
    <name evidence="2" type="ORF">K503DRAFT_713956</name>
</gene>
<keyword evidence="2" id="KW-0808">Transferase</keyword>
<evidence type="ECO:0000313" key="2">
    <source>
        <dbReference type="EMBL" id="OAX40720.1"/>
    </source>
</evidence>
<dbReference type="OrthoDB" id="2308815at2759"/>
<dbReference type="PANTHER" id="PTHR48228">
    <property type="entry name" value="SUCCINYL-COA--D-CITRAMALATE COA-TRANSFERASE"/>
    <property type="match status" value="1"/>
</dbReference>
<reference evidence="2 3" key="1">
    <citation type="submission" date="2016-06" db="EMBL/GenBank/DDBJ databases">
        <title>Comparative genomics of the ectomycorrhizal sister species Rhizopogon vinicolor and Rhizopogon vesiculosus (Basidiomycota: Boletales) reveals a divergence of the mating type B locus.</title>
        <authorList>
            <consortium name="DOE Joint Genome Institute"/>
            <person name="Mujic A.B."/>
            <person name="Kuo A."/>
            <person name="Tritt A."/>
            <person name="Lipzen A."/>
            <person name="Chen C."/>
            <person name="Johnson J."/>
            <person name="Sharma A."/>
            <person name="Barry K."/>
            <person name="Grigoriev I.V."/>
            <person name="Spatafora J.W."/>
        </authorList>
    </citation>
    <scope>NUCLEOTIDE SEQUENCE [LARGE SCALE GENOMIC DNA]</scope>
    <source>
        <strain evidence="2 3">AM-OR11-026</strain>
    </source>
</reference>
<protein>
    <submittedName>
        <fullName evidence="2">CoA-transferase family III</fullName>
    </submittedName>
</protein>
<name>A0A1B7N7A0_9AGAM</name>
<keyword evidence="3" id="KW-1185">Reference proteome</keyword>
<dbReference type="InterPro" id="IPR023606">
    <property type="entry name" value="CoA-Trfase_III_dom_1_sf"/>
</dbReference>
<dbReference type="AlphaFoldDB" id="A0A1B7N7A0"/>
<dbReference type="SUPFAM" id="SSF89796">
    <property type="entry name" value="CoA-transferase family III (CaiB/BaiF)"/>
    <property type="match status" value="2"/>
</dbReference>
<dbReference type="EMBL" id="KV448202">
    <property type="protein sequence ID" value="OAX40720.1"/>
    <property type="molecule type" value="Genomic_DNA"/>
</dbReference>
<comment type="similarity">
    <text evidence="1">Belongs to the CoA-transferase III family.</text>
</comment>
<evidence type="ECO:0000256" key="1">
    <source>
        <dbReference type="ARBA" id="ARBA00008383"/>
    </source>
</evidence>
<sequence>MGRNMPYTPDVFDSYDQATSLWLANGLPAEMLSHLKLSGCPHTAINSSFKLGSAAQTSIGLSGLAAAYILSLRSGNKQGVNVDARHAILDISSESWYTVDGKTPIASVWDHLAGIYRTKDDSFVRLHTNFPHHREGILDILQCEASREAVQAALLQWNAEDFEDEAAKHEMCVSAYRSFEEWDKHPQAAALKGTPPIQLVKIGDAPRREIDGSPRFPLEGIRVLDLCRVLSGPVCGRTLAAYGADVLLITSPKLPDLPFLDIDTSRGKRTTQLDLTEATDHDRLKELVKEADVFLQAYRPGGLKEKGFGPQELAKLRPGIVCANLTAYGWEGPWKDKRGFDSLVQTATGFNWAEAEALAKFNEQPVIGRPEPKAFPLQALDHVGGYFLAFGIQAAVAKTVVEGGSWEVRVSLAAVAQWVRSLGQLPPKIAFGDGKPLPKRMVPQDPEITAFSVTLHEATGDKRDVEGPLRMMTAMHHAVHLSDTPVKEVEAPMGLNRHEPVWLPIM</sequence>
<dbReference type="InterPro" id="IPR050509">
    <property type="entry name" value="CoA-transferase_III"/>
</dbReference>